<accession>A0A0A9GPN6</accession>
<proteinExistence type="predicted"/>
<dbReference type="AlphaFoldDB" id="A0A0A9GPN6"/>
<protein>
    <submittedName>
        <fullName evidence="1">Uncharacterized protein</fullName>
    </submittedName>
</protein>
<name>A0A0A9GPN6_ARUDO</name>
<evidence type="ECO:0000313" key="1">
    <source>
        <dbReference type="EMBL" id="JAE26452.1"/>
    </source>
</evidence>
<reference evidence="1" key="1">
    <citation type="submission" date="2014-09" db="EMBL/GenBank/DDBJ databases">
        <authorList>
            <person name="Magalhaes I.L.F."/>
            <person name="Oliveira U."/>
            <person name="Santos F.R."/>
            <person name="Vidigal T.H.D.A."/>
            <person name="Brescovit A.D."/>
            <person name="Santos A.J."/>
        </authorList>
    </citation>
    <scope>NUCLEOTIDE SEQUENCE</scope>
    <source>
        <tissue evidence="1">Shoot tissue taken approximately 20 cm above the soil surface</tissue>
    </source>
</reference>
<dbReference type="EMBL" id="GBRH01171444">
    <property type="protein sequence ID" value="JAE26452.1"/>
    <property type="molecule type" value="Transcribed_RNA"/>
</dbReference>
<reference evidence="1" key="2">
    <citation type="journal article" date="2015" name="Data Brief">
        <title>Shoot transcriptome of the giant reed, Arundo donax.</title>
        <authorList>
            <person name="Barrero R.A."/>
            <person name="Guerrero F.D."/>
            <person name="Moolhuijzen P."/>
            <person name="Goolsby J.A."/>
            <person name="Tidwell J."/>
            <person name="Bellgard S.E."/>
            <person name="Bellgard M.I."/>
        </authorList>
    </citation>
    <scope>NUCLEOTIDE SEQUENCE</scope>
    <source>
        <tissue evidence="1">Shoot tissue taken approximately 20 cm above the soil surface</tissue>
    </source>
</reference>
<sequence>MDLFVQLKKSSPPTKCSSNFIFSIDEMLFKLHHQKKFQ</sequence>
<organism evidence="1">
    <name type="scientific">Arundo donax</name>
    <name type="common">Giant reed</name>
    <name type="synonym">Donax arundinaceus</name>
    <dbReference type="NCBI Taxonomy" id="35708"/>
    <lineage>
        <taxon>Eukaryota</taxon>
        <taxon>Viridiplantae</taxon>
        <taxon>Streptophyta</taxon>
        <taxon>Embryophyta</taxon>
        <taxon>Tracheophyta</taxon>
        <taxon>Spermatophyta</taxon>
        <taxon>Magnoliopsida</taxon>
        <taxon>Liliopsida</taxon>
        <taxon>Poales</taxon>
        <taxon>Poaceae</taxon>
        <taxon>PACMAD clade</taxon>
        <taxon>Arundinoideae</taxon>
        <taxon>Arundineae</taxon>
        <taxon>Arundo</taxon>
    </lineage>
</organism>